<dbReference type="InterPro" id="IPR000286">
    <property type="entry name" value="HDACs"/>
</dbReference>
<dbReference type="PANTHER" id="PTHR10625:SF45">
    <property type="entry name" value="HISTONE DEACETYLASE DOMAIN-CONTAINING PROTEIN"/>
    <property type="match status" value="1"/>
</dbReference>
<comment type="catalytic activity">
    <reaction evidence="1">
        <text>N(6)-acetyl-L-lysyl-[histone] + H2O = L-lysyl-[histone] + acetate</text>
        <dbReference type="Rhea" id="RHEA:58196"/>
        <dbReference type="Rhea" id="RHEA-COMP:9845"/>
        <dbReference type="Rhea" id="RHEA-COMP:11338"/>
        <dbReference type="ChEBI" id="CHEBI:15377"/>
        <dbReference type="ChEBI" id="CHEBI:29969"/>
        <dbReference type="ChEBI" id="CHEBI:30089"/>
        <dbReference type="ChEBI" id="CHEBI:61930"/>
        <dbReference type="EC" id="3.5.1.98"/>
    </reaction>
</comment>
<evidence type="ECO:0000313" key="3">
    <source>
        <dbReference type="EMBL" id="KJH47325.1"/>
    </source>
</evidence>
<proteinExistence type="predicted"/>
<dbReference type="STRING" id="29172.A0A0D8XS31"/>
<organism evidence="3 4">
    <name type="scientific">Dictyocaulus viviparus</name>
    <name type="common">Bovine lungworm</name>
    <dbReference type="NCBI Taxonomy" id="29172"/>
    <lineage>
        <taxon>Eukaryota</taxon>
        <taxon>Metazoa</taxon>
        <taxon>Ecdysozoa</taxon>
        <taxon>Nematoda</taxon>
        <taxon>Chromadorea</taxon>
        <taxon>Rhabditida</taxon>
        <taxon>Rhabditina</taxon>
        <taxon>Rhabditomorpha</taxon>
        <taxon>Strongyloidea</taxon>
        <taxon>Metastrongylidae</taxon>
        <taxon>Dictyocaulus</taxon>
    </lineage>
</organism>
<reference evidence="3 4" key="1">
    <citation type="submission" date="2013-11" db="EMBL/GenBank/DDBJ databases">
        <title>Draft genome of the bovine lungworm Dictyocaulus viviparus.</title>
        <authorList>
            <person name="Mitreva M."/>
        </authorList>
    </citation>
    <scope>NUCLEOTIDE SEQUENCE [LARGE SCALE GENOMIC DNA]</scope>
    <source>
        <strain evidence="3 4">HannoverDv2000</strain>
    </source>
</reference>
<evidence type="ECO:0000313" key="4">
    <source>
        <dbReference type="Proteomes" id="UP000053766"/>
    </source>
</evidence>
<dbReference type="InterPro" id="IPR023696">
    <property type="entry name" value="Ureohydrolase_dom_sf"/>
</dbReference>
<dbReference type="OrthoDB" id="424012at2759"/>
<sequence length="282" mass="32558">MFFISDKAMLMHYCPWDTYHIEVPNRLETVLCTVQKTEILKRVHSLSPRMASEEEIEMVHTKRYINEIKRTTQMYEDELEKFSSQYEDIYVNRQTFHAALLAAGCAIELVDAALRTGKPGFAAVRPPGHHAFPDQGCGFCIFNNVVIAAKHALKKGNSRVLIVDWDVHAGQGTQECIKDDERICLISIHRFQRGYFWPCLRQSAVKTQCQLVEVLFFSKLLDTHTYEINSSVKKSKNGTITMTFLTDNRKFPLFVVDRNILWTAIENLFVIDFHTIRNSTMT</sequence>
<accession>A0A0D8XS31</accession>
<dbReference type="GO" id="GO:0141221">
    <property type="term" value="F:histone deacetylase activity, hydrolytic mechanism"/>
    <property type="evidence" value="ECO:0007669"/>
    <property type="project" value="UniProtKB-EC"/>
</dbReference>
<reference evidence="4" key="2">
    <citation type="journal article" date="2016" name="Sci. Rep.">
        <title>Dictyocaulus viviparus genome, variome and transcriptome elucidate lungworm biology and support future intervention.</title>
        <authorList>
            <person name="McNulty S.N."/>
            <person name="Strube C."/>
            <person name="Rosa B.A."/>
            <person name="Martin J.C."/>
            <person name="Tyagi R."/>
            <person name="Choi Y.J."/>
            <person name="Wang Q."/>
            <person name="Hallsworth Pepin K."/>
            <person name="Zhang X."/>
            <person name="Ozersky P."/>
            <person name="Wilson R.K."/>
            <person name="Sternberg P.W."/>
            <person name="Gasser R.B."/>
            <person name="Mitreva M."/>
        </authorList>
    </citation>
    <scope>NUCLEOTIDE SEQUENCE [LARGE SCALE GENOMIC DNA]</scope>
    <source>
        <strain evidence="4">HannoverDv2000</strain>
    </source>
</reference>
<name>A0A0D8XS31_DICVI</name>
<evidence type="ECO:0000256" key="1">
    <source>
        <dbReference type="ARBA" id="ARBA00048287"/>
    </source>
</evidence>
<dbReference type="GO" id="GO:0040029">
    <property type="term" value="P:epigenetic regulation of gene expression"/>
    <property type="evidence" value="ECO:0007669"/>
    <property type="project" value="TreeGrafter"/>
</dbReference>
<dbReference type="Proteomes" id="UP000053766">
    <property type="component" value="Unassembled WGS sequence"/>
</dbReference>
<dbReference type="PRINTS" id="PR01270">
    <property type="entry name" value="HDASUPER"/>
</dbReference>
<feature type="domain" description="Histone deacetylase" evidence="2">
    <location>
        <begin position="20"/>
        <end position="200"/>
    </location>
</feature>
<dbReference type="Gene3D" id="3.40.800.20">
    <property type="entry name" value="Histone deacetylase domain"/>
    <property type="match status" value="1"/>
</dbReference>
<dbReference type="SUPFAM" id="SSF52768">
    <property type="entry name" value="Arginase/deacetylase"/>
    <property type="match status" value="1"/>
</dbReference>
<dbReference type="AlphaFoldDB" id="A0A0D8XS31"/>
<dbReference type="PANTHER" id="PTHR10625">
    <property type="entry name" value="HISTONE DEACETYLASE HDAC1-RELATED"/>
    <property type="match status" value="1"/>
</dbReference>
<gene>
    <name evidence="3" type="ORF">DICVIV_06626</name>
</gene>
<keyword evidence="4" id="KW-1185">Reference proteome</keyword>
<dbReference type="InterPro" id="IPR023801">
    <property type="entry name" value="His_deacetylse_dom"/>
</dbReference>
<protein>
    <submittedName>
        <fullName evidence="3">Histone deacetylase family protein</fullName>
    </submittedName>
</protein>
<dbReference type="Pfam" id="PF00850">
    <property type="entry name" value="Hist_deacetyl"/>
    <property type="match status" value="1"/>
</dbReference>
<evidence type="ECO:0000259" key="2">
    <source>
        <dbReference type="Pfam" id="PF00850"/>
    </source>
</evidence>
<dbReference type="EMBL" id="KN716313">
    <property type="protein sequence ID" value="KJH47325.1"/>
    <property type="molecule type" value="Genomic_DNA"/>
</dbReference>
<dbReference type="InterPro" id="IPR037138">
    <property type="entry name" value="His_deacetylse_dom_sf"/>
</dbReference>
<dbReference type="GO" id="GO:0000118">
    <property type="term" value="C:histone deacetylase complex"/>
    <property type="evidence" value="ECO:0007669"/>
    <property type="project" value="TreeGrafter"/>
</dbReference>